<protein>
    <recommendedName>
        <fullName evidence="8">Trimethylamine N-oxide transport system ATP-binding protein TmoW</fullName>
        <ecNumber evidence="7">7.6.2.9</ecNumber>
    </recommendedName>
</protein>
<keyword evidence="3" id="KW-0547">Nucleotide-binding</keyword>
<dbReference type="InterPro" id="IPR003439">
    <property type="entry name" value="ABC_transporter-like_ATP-bd"/>
</dbReference>
<dbReference type="InterPro" id="IPR051921">
    <property type="entry name" value="ABC_osmolyte_uptake_ATP-bind"/>
</dbReference>
<dbReference type="GO" id="GO:0055052">
    <property type="term" value="C:ATP-binding cassette (ABC) transporter complex, substrate-binding subunit-containing"/>
    <property type="evidence" value="ECO:0007669"/>
    <property type="project" value="InterPro"/>
</dbReference>
<evidence type="ECO:0000256" key="3">
    <source>
        <dbReference type="ARBA" id="ARBA00022741"/>
    </source>
</evidence>
<dbReference type="GO" id="GO:0015418">
    <property type="term" value="F:ABC-type quaternary ammonium compound transporting activity"/>
    <property type="evidence" value="ECO:0007669"/>
    <property type="project" value="UniProtKB-EC"/>
</dbReference>
<dbReference type="PROSITE" id="PS50893">
    <property type="entry name" value="ABC_TRANSPORTER_2"/>
    <property type="match status" value="1"/>
</dbReference>
<dbReference type="Gene3D" id="3.40.50.300">
    <property type="entry name" value="P-loop containing nucleotide triphosphate hydrolases"/>
    <property type="match status" value="1"/>
</dbReference>
<dbReference type="PANTHER" id="PTHR43869">
    <property type="entry name" value="GLYCINE BETAINE/PROLINE BETAINE TRANSPORT SYSTEM ATP-BINDING PROTEIN PROV"/>
    <property type="match status" value="1"/>
</dbReference>
<evidence type="ECO:0000256" key="9">
    <source>
        <dbReference type="PROSITE-ProRule" id="PRU00703"/>
    </source>
</evidence>
<dbReference type="EMBL" id="BMZO01000002">
    <property type="protein sequence ID" value="GHC65360.1"/>
    <property type="molecule type" value="Genomic_DNA"/>
</dbReference>
<dbReference type="NCBIfam" id="TIGR03415">
    <property type="entry name" value="ABC_choXWV_ATP"/>
    <property type="match status" value="1"/>
</dbReference>
<evidence type="ECO:0000256" key="1">
    <source>
        <dbReference type="ARBA" id="ARBA00005417"/>
    </source>
</evidence>
<gene>
    <name evidence="12" type="ORF">GCM10010136_08020</name>
</gene>
<proteinExistence type="inferred from homology"/>
<keyword evidence="9" id="KW-0129">CBS domain</keyword>
<dbReference type="AlphaFoldDB" id="A0A8J3DN16"/>
<name>A0A8J3DN16_9HYPH</name>
<dbReference type="InterPro" id="IPR022473">
    <property type="entry name" value="ABC_trnsptr_Choline_ATP-bd"/>
</dbReference>
<dbReference type="GO" id="GO:0005524">
    <property type="term" value="F:ATP binding"/>
    <property type="evidence" value="ECO:0007669"/>
    <property type="project" value="UniProtKB-KW"/>
</dbReference>
<keyword evidence="2" id="KW-0813">Transport</keyword>
<dbReference type="EC" id="7.6.2.9" evidence="7"/>
<comment type="caution">
    <text evidence="12">The sequence shown here is derived from an EMBL/GenBank/DDBJ whole genome shotgun (WGS) entry which is preliminary data.</text>
</comment>
<dbReference type="InterPro" id="IPR000644">
    <property type="entry name" value="CBS_dom"/>
</dbReference>
<dbReference type="GO" id="GO:0015220">
    <property type="term" value="F:choline transmembrane transporter activity"/>
    <property type="evidence" value="ECO:0007669"/>
    <property type="project" value="InterPro"/>
</dbReference>
<feature type="domain" description="CBS" evidence="11">
    <location>
        <begin position="339"/>
        <end position="395"/>
    </location>
</feature>
<keyword evidence="13" id="KW-1185">Reference proteome</keyword>
<comment type="catalytic activity">
    <reaction evidence="5">
        <text>a quaternary ammonium(out) + ATP + H2O = a quaternary ammonium(in) + ADP + phosphate + H(+)</text>
        <dbReference type="Rhea" id="RHEA:11036"/>
        <dbReference type="ChEBI" id="CHEBI:15377"/>
        <dbReference type="ChEBI" id="CHEBI:15378"/>
        <dbReference type="ChEBI" id="CHEBI:30616"/>
        <dbReference type="ChEBI" id="CHEBI:35267"/>
        <dbReference type="ChEBI" id="CHEBI:43474"/>
        <dbReference type="ChEBI" id="CHEBI:456216"/>
        <dbReference type="EC" id="7.6.2.9"/>
    </reaction>
    <physiologicalReaction direction="left-to-right" evidence="5">
        <dbReference type="Rhea" id="RHEA:11037"/>
    </physiologicalReaction>
</comment>
<dbReference type="InterPro" id="IPR003593">
    <property type="entry name" value="AAA+_ATPase"/>
</dbReference>
<dbReference type="SUPFAM" id="SSF54631">
    <property type="entry name" value="CBS-domain pair"/>
    <property type="match status" value="1"/>
</dbReference>
<dbReference type="Pfam" id="PF00571">
    <property type="entry name" value="CBS"/>
    <property type="match status" value="1"/>
</dbReference>
<reference evidence="12" key="1">
    <citation type="journal article" date="2014" name="Int. J. Syst. Evol. Microbiol.">
        <title>Complete genome sequence of Corynebacterium casei LMG S-19264T (=DSM 44701T), isolated from a smear-ripened cheese.</title>
        <authorList>
            <consortium name="US DOE Joint Genome Institute (JGI-PGF)"/>
            <person name="Walter F."/>
            <person name="Albersmeier A."/>
            <person name="Kalinowski J."/>
            <person name="Ruckert C."/>
        </authorList>
    </citation>
    <scope>NUCLEOTIDE SEQUENCE</scope>
    <source>
        <strain evidence="12">KCTC 42097</strain>
    </source>
</reference>
<dbReference type="PANTHER" id="PTHR43869:SF1">
    <property type="entry name" value="GLYCINE BETAINE_PROLINE BETAINE TRANSPORT SYSTEM ATP-BINDING PROTEIN PROV"/>
    <property type="match status" value="1"/>
</dbReference>
<sequence length="397" mass="43843">MTAAIEFRDIDVVFSDDPARALSLLDQGKTRDEIAAQARAVVGCANVSLSIQPGEISVLMGLSGSGKSTLLRTVNRLNAPTRGKVLVNGSDGLVDTARCDEKRLRAIRRNDVAMVFQQFALLPWRTVADNVALGLEFSGLPQRQRRERVEEQLDLVGLTQWREKYAHELSGGMQQRVGLARALATHAPILLMDEPFSALDPLIRAKLQDDLLDLQNRLKKTILFVSHDLDEALKLGNRISIMQDGRLIQNGAPEEIVLSPANDYVREFIASVNPLSFLTAWNIMTDWRDLDAENDRLWLDTAHRAFVSLDIDRRIEAAKLDGDAATIIPCDVDPQEWPAAPGIFVATPETSLRKVVLAMHHAGAAPIAIMDRDNRLMGAVSIEAVLKAIVRRETRGG</sequence>
<organism evidence="12 13">
    <name type="scientific">Limoniibacter endophyticus</name>
    <dbReference type="NCBI Taxonomy" id="1565040"/>
    <lineage>
        <taxon>Bacteria</taxon>
        <taxon>Pseudomonadati</taxon>
        <taxon>Pseudomonadota</taxon>
        <taxon>Alphaproteobacteria</taxon>
        <taxon>Hyphomicrobiales</taxon>
        <taxon>Bartonellaceae</taxon>
        <taxon>Limoniibacter</taxon>
    </lineage>
</organism>
<dbReference type="GO" id="GO:0016887">
    <property type="term" value="F:ATP hydrolysis activity"/>
    <property type="evidence" value="ECO:0007669"/>
    <property type="project" value="InterPro"/>
</dbReference>
<feature type="domain" description="ABC transporter" evidence="10">
    <location>
        <begin position="22"/>
        <end position="269"/>
    </location>
</feature>
<dbReference type="Pfam" id="PF00005">
    <property type="entry name" value="ABC_tran"/>
    <property type="match status" value="1"/>
</dbReference>
<dbReference type="SUPFAM" id="SSF52540">
    <property type="entry name" value="P-loop containing nucleoside triphosphate hydrolases"/>
    <property type="match status" value="1"/>
</dbReference>
<evidence type="ECO:0000259" key="10">
    <source>
        <dbReference type="PROSITE" id="PS50893"/>
    </source>
</evidence>
<evidence type="ECO:0000256" key="6">
    <source>
        <dbReference type="ARBA" id="ARBA00061968"/>
    </source>
</evidence>
<dbReference type="InterPro" id="IPR027417">
    <property type="entry name" value="P-loop_NTPase"/>
</dbReference>
<evidence type="ECO:0000256" key="5">
    <source>
        <dbReference type="ARBA" id="ARBA00051811"/>
    </source>
</evidence>
<comment type="subunit">
    <text evidence="6">The complex is probably composed of two ATP-binding proteins (TmoW), two transmembrane proteins (TmoV) and a solute-binding protein (TmoX).</text>
</comment>
<dbReference type="InterPro" id="IPR046342">
    <property type="entry name" value="CBS_dom_sf"/>
</dbReference>
<evidence type="ECO:0000313" key="13">
    <source>
        <dbReference type="Proteomes" id="UP000641137"/>
    </source>
</evidence>
<dbReference type="Proteomes" id="UP000641137">
    <property type="component" value="Unassembled WGS sequence"/>
</dbReference>
<evidence type="ECO:0000256" key="4">
    <source>
        <dbReference type="ARBA" id="ARBA00022840"/>
    </source>
</evidence>
<dbReference type="PROSITE" id="PS51371">
    <property type="entry name" value="CBS"/>
    <property type="match status" value="1"/>
</dbReference>
<dbReference type="GO" id="GO:0006970">
    <property type="term" value="P:response to osmotic stress"/>
    <property type="evidence" value="ECO:0007669"/>
    <property type="project" value="UniProtKB-ARBA"/>
</dbReference>
<dbReference type="InterPro" id="IPR017871">
    <property type="entry name" value="ABC_transporter-like_CS"/>
</dbReference>
<dbReference type="PROSITE" id="PS00211">
    <property type="entry name" value="ABC_TRANSPORTER_1"/>
    <property type="match status" value="1"/>
</dbReference>
<evidence type="ECO:0000256" key="8">
    <source>
        <dbReference type="ARBA" id="ARBA00068787"/>
    </source>
</evidence>
<evidence type="ECO:0000256" key="2">
    <source>
        <dbReference type="ARBA" id="ARBA00022448"/>
    </source>
</evidence>
<accession>A0A8J3DN16</accession>
<reference evidence="12" key="2">
    <citation type="submission" date="2020-09" db="EMBL/GenBank/DDBJ databases">
        <authorList>
            <person name="Sun Q."/>
            <person name="Kim S."/>
        </authorList>
    </citation>
    <scope>NUCLEOTIDE SEQUENCE</scope>
    <source>
        <strain evidence="12">KCTC 42097</strain>
    </source>
</reference>
<dbReference type="SMART" id="SM00382">
    <property type="entry name" value="AAA"/>
    <property type="match status" value="1"/>
</dbReference>
<evidence type="ECO:0000313" key="12">
    <source>
        <dbReference type="EMBL" id="GHC65360.1"/>
    </source>
</evidence>
<dbReference type="RefSeq" id="WP_189488126.1">
    <property type="nucleotide sequence ID" value="NZ_BMZO01000002.1"/>
</dbReference>
<keyword evidence="4 12" id="KW-0067">ATP-binding</keyword>
<comment type="similarity">
    <text evidence="1">Belongs to the ABC transporter superfamily.</text>
</comment>
<dbReference type="FunFam" id="3.40.50.300:FF:000201">
    <property type="entry name" value="Glycine betaine/L-proline ABC transporter ATP-binding protein"/>
    <property type="match status" value="1"/>
</dbReference>
<evidence type="ECO:0000259" key="11">
    <source>
        <dbReference type="PROSITE" id="PS51371"/>
    </source>
</evidence>
<evidence type="ECO:0000256" key="7">
    <source>
        <dbReference type="ARBA" id="ARBA00066388"/>
    </source>
</evidence>